<sequence>MEKEQRRVFARLRSMEESFFRQKSRVRWLKEEDRNTKFFHQYVKKRQLRNRVLSIQDSEGNLISDPQRVQQCFLQYFQDLLAPQAQLGRPSVEEIREVIQHPLSID</sequence>
<dbReference type="EMBL" id="JBJKBG010000008">
    <property type="protein sequence ID" value="KAL3727549.1"/>
    <property type="molecule type" value="Genomic_DNA"/>
</dbReference>
<organism evidence="1 2">
    <name type="scientific">Eucalyptus globulus</name>
    <name type="common">Tasmanian blue gum</name>
    <dbReference type="NCBI Taxonomy" id="34317"/>
    <lineage>
        <taxon>Eukaryota</taxon>
        <taxon>Viridiplantae</taxon>
        <taxon>Streptophyta</taxon>
        <taxon>Embryophyta</taxon>
        <taxon>Tracheophyta</taxon>
        <taxon>Spermatophyta</taxon>
        <taxon>Magnoliopsida</taxon>
        <taxon>eudicotyledons</taxon>
        <taxon>Gunneridae</taxon>
        <taxon>Pentapetalae</taxon>
        <taxon>rosids</taxon>
        <taxon>malvids</taxon>
        <taxon>Myrtales</taxon>
        <taxon>Myrtaceae</taxon>
        <taxon>Myrtoideae</taxon>
        <taxon>Eucalypteae</taxon>
        <taxon>Eucalyptus</taxon>
    </lineage>
</organism>
<proteinExistence type="predicted"/>
<reference evidence="1 2" key="1">
    <citation type="submission" date="2024-11" db="EMBL/GenBank/DDBJ databases">
        <title>Chromosome-level genome assembly of Eucalyptus globulus Labill. provides insights into its genome evolution.</title>
        <authorList>
            <person name="Li X."/>
        </authorList>
    </citation>
    <scope>NUCLEOTIDE SEQUENCE [LARGE SCALE GENOMIC DNA]</scope>
    <source>
        <strain evidence="1">CL2024</strain>
        <tissue evidence="1">Fresh tender leaves</tissue>
    </source>
</reference>
<gene>
    <name evidence="1" type="ORF">ACJRO7_032308</name>
</gene>
<name>A0ABD3JIT1_EUCGL</name>
<accession>A0ABD3JIT1</accession>
<dbReference type="AlphaFoldDB" id="A0ABD3JIT1"/>
<dbReference type="Proteomes" id="UP001634007">
    <property type="component" value="Unassembled WGS sequence"/>
</dbReference>
<protein>
    <submittedName>
        <fullName evidence="1">Uncharacterized protein</fullName>
    </submittedName>
</protein>
<evidence type="ECO:0000313" key="1">
    <source>
        <dbReference type="EMBL" id="KAL3727549.1"/>
    </source>
</evidence>
<evidence type="ECO:0000313" key="2">
    <source>
        <dbReference type="Proteomes" id="UP001634007"/>
    </source>
</evidence>
<keyword evidence="2" id="KW-1185">Reference proteome</keyword>
<comment type="caution">
    <text evidence="1">The sequence shown here is derived from an EMBL/GenBank/DDBJ whole genome shotgun (WGS) entry which is preliminary data.</text>
</comment>